<evidence type="ECO:0000259" key="6">
    <source>
        <dbReference type="PROSITE" id="PS51352"/>
    </source>
</evidence>
<keyword evidence="3" id="KW-0479">Metal-binding</keyword>
<feature type="disulfide bond" description="Redox-active" evidence="4">
    <location>
        <begin position="82"/>
        <end position="86"/>
    </location>
</feature>
<dbReference type="SUPFAM" id="SSF52833">
    <property type="entry name" value="Thioredoxin-like"/>
    <property type="match status" value="1"/>
</dbReference>
<proteinExistence type="inferred from homology"/>
<dbReference type="RefSeq" id="WP_093855832.1">
    <property type="nucleotide sequence ID" value="NZ_BJVZ01000001.1"/>
</dbReference>
<sequence length="209" mass="23694">MVFNHKWLNLVLISSVILVLTACGDDSSEADTTGDHQQEQAIEPQFDVQVENFNYTNQDGEQVSLDDLKGTYWVADFIFTSCETVCPPMTANMSKLQQKLEEEGLDVRLVSFSVDPHVDDQEALKEFGDKFGADYSNWDFLTGYDQKEIESFAADSFKTLVSKVDGNDQVNHGTSFMIVNPEGKMINRFKGTSLEEMDQIVKYLNHYMN</sequence>
<feature type="binding site" evidence="3">
    <location>
        <position position="86"/>
    </location>
    <ligand>
        <name>Cu cation</name>
        <dbReference type="ChEBI" id="CHEBI:23378"/>
    </ligand>
</feature>
<dbReference type="PROSITE" id="PS51352">
    <property type="entry name" value="THIOREDOXIN_2"/>
    <property type="match status" value="1"/>
</dbReference>
<evidence type="ECO:0000256" key="2">
    <source>
        <dbReference type="ARBA" id="ARBA00023008"/>
    </source>
</evidence>
<evidence type="ECO:0000256" key="1">
    <source>
        <dbReference type="ARBA" id="ARBA00010996"/>
    </source>
</evidence>
<evidence type="ECO:0000256" key="4">
    <source>
        <dbReference type="PIRSR" id="PIRSR603782-2"/>
    </source>
</evidence>
<dbReference type="STRING" id="237069.SAMN05216498_1346"/>
<comment type="similarity">
    <text evidence="1">Belongs to the SCO1/2 family.</text>
</comment>
<dbReference type="InterPro" id="IPR036249">
    <property type="entry name" value="Thioredoxin-like_sf"/>
</dbReference>
<evidence type="ECO:0000313" key="8">
    <source>
        <dbReference type="Proteomes" id="UP000199334"/>
    </source>
</evidence>
<feature type="signal peptide" evidence="5">
    <location>
        <begin position="1"/>
        <end position="24"/>
    </location>
</feature>
<dbReference type="InterPro" id="IPR003782">
    <property type="entry name" value="SCO1/SenC"/>
</dbReference>
<accession>A0A1G9YEB6</accession>
<dbReference type="Proteomes" id="UP000199334">
    <property type="component" value="Unassembled WGS sequence"/>
</dbReference>
<reference evidence="7 8" key="1">
    <citation type="submission" date="2016-10" db="EMBL/GenBank/DDBJ databases">
        <authorList>
            <person name="de Groot N.N."/>
        </authorList>
    </citation>
    <scope>NUCLEOTIDE SEQUENCE [LARGE SCALE GENOMIC DNA]</scope>
    <source>
        <strain evidence="7 8">CGMCC 1.3442</strain>
    </source>
</reference>
<dbReference type="InterPro" id="IPR013766">
    <property type="entry name" value="Thioredoxin_domain"/>
</dbReference>
<name>A0A1G9YEB6_9BACI</name>
<dbReference type="GO" id="GO:0046872">
    <property type="term" value="F:metal ion binding"/>
    <property type="evidence" value="ECO:0007669"/>
    <property type="project" value="UniProtKB-KW"/>
</dbReference>
<protein>
    <submittedName>
        <fullName evidence="7">Protein SCO1/2</fullName>
    </submittedName>
</protein>
<dbReference type="CDD" id="cd02968">
    <property type="entry name" value="SCO"/>
    <property type="match status" value="1"/>
</dbReference>
<keyword evidence="2 3" id="KW-0186">Copper</keyword>
<keyword evidence="8" id="KW-1185">Reference proteome</keyword>
<evidence type="ECO:0000256" key="3">
    <source>
        <dbReference type="PIRSR" id="PIRSR603782-1"/>
    </source>
</evidence>
<dbReference type="EMBL" id="FNIG01000002">
    <property type="protein sequence ID" value="SDN06966.1"/>
    <property type="molecule type" value="Genomic_DNA"/>
</dbReference>
<feature type="binding site" evidence="3">
    <location>
        <position position="82"/>
    </location>
    <ligand>
        <name>Cu cation</name>
        <dbReference type="ChEBI" id="CHEBI:23378"/>
    </ligand>
</feature>
<dbReference type="PANTHER" id="PTHR12151:SF25">
    <property type="entry name" value="LINALOOL DEHYDRATASE_ISOMERASE DOMAIN-CONTAINING PROTEIN"/>
    <property type="match status" value="1"/>
</dbReference>
<evidence type="ECO:0000313" key="7">
    <source>
        <dbReference type="EMBL" id="SDN06966.1"/>
    </source>
</evidence>
<gene>
    <name evidence="7" type="ORF">SAMN05216498_1346</name>
</gene>
<keyword evidence="4" id="KW-1015">Disulfide bond</keyword>
<feature type="domain" description="Thioredoxin" evidence="6">
    <location>
        <begin position="44"/>
        <end position="206"/>
    </location>
</feature>
<evidence type="ECO:0000256" key="5">
    <source>
        <dbReference type="SAM" id="SignalP"/>
    </source>
</evidence>
<dbReference type="Gene3D" id="3.40.30.10">
    <property type="entry name" value="Glutaredoxin"/>
    <property type="match status" value="1"/>
</dbReference>
<organism evidence="7 8">
    <name type="scientific">Tenuibacillus multivorans</name>
    <dbReference type="NCBI Taxonomy" id="237069"/>
    <lineage>
        <taxon>Bacteria</taxon>
        <taxon>Bacillati</taxon>
        <taxon>Bacillota</taxon>
        <taxon>Bacilli</taxon>
        <taxon>Bacillales</taxon>
        <taxon>Bacillaceae</taxon>
        <taxon>Tenuibacillus</taxon>
    </lineage>
</organism>
<keyword evidence="5" id="KW-0732">Signal</keyword>
<dbReference type="PANTHER" id="PTHR12151">
    <property type="entry name" value="ELECTRON TRANSPORT PROTIN SCO1/SENC FAMILY MEMBER"/>
    <property type="match status" value="1"/>
</dbReference>
<dbReference type="OrthoDB" id="9811998at2"/>
<dbReference type="PROSITE" id="PS51257">
    <property type="entry name" value="PROKAR_LIPOPROTEIN"/>
    <property type="match status" value="1"/>
</dbReference>
<feature type="chain" id="PRO_5038531605" evidence="5">
    <location>
        <begin position="25"/>
        <end position="209"/>
    </location>
</feature>
<feature type="binding site" evidence="3">
    <location>
        <position position="172"/>
    </location>
    <ligand>
        <name>Cu cation</name>
        <dbReference type="ChEBI" id="CHEBI:23378"/>
    </ligand>
</feature>
<dbReference type="AlphaFoldDB" id="A0A1G9YEB6"/>
<dbReference type="Pfam" id="PF02630">
    <property type="entry name" value="SCO1-SenC"/>
    <property type="match status" value="1"/>
</dbReference>